<keyword evidence="2" id="KW-1185">Reference proteome</keyword>
<dbReference type="AlphaFoldDB" id="A0A0C2WW24"/>
<reference evidence="2" key="2">
    <citation type="submission" date="2015-01" db="EMBL/GenBank/DDBJ databases">
        <title>Evolutionary Origins and Diversification of the Mycorrhizal Mutualists.</title>
        <authorList>
            <consortium name="DOE Joint Genome Institute"/>
            <consortium name="Mycorrhizal Genomics Consortium"/>
            <person name="Kohler A."/>
            <person name="Kuo A."/>
            <person name="Nagy L.G."/>
            <person name="Floudas D."/>
            <person name="Copeland A."/>
            <person name="Barry K.W."/>
            <person name="Cichocki N."/>
            <person name="Veneault-Fourrey C."/>
            <person name="LaButti K."/>
            <person name="Lindquist E.A."/>
            <person name="Lipzen A."/>
            <person name="Lundell T."/>
            <person name="Morin E."/>
            <person name="Murat C."/>
            <person name="Riley R."/>
            <person name="Ohm R."/>
            <person name="Sun H."/>
            <person name="Tunlid A."/>
            <person name="Henrissat B."/>
            <person name="Grigoriev I.V."/>
            <person name="Hibbett D.S."/>
            <person name="Martin F."/>
        </authorList>
    </citation>
    <scope>NUCLEOTIDE SEQUENCE [LARGE SCALE GENOMIC DNA]</scope>
    <source>
        <strain evidence="2">MAFF 305830</strain>
    </source>
</reference>
<evidence type="ECO:0000313" key="2">
    <source>
        <dbReference type="Proteomes" id="UP000054097"/>
    </source>
</evidence>
<evidence type="ECO:0000313" key="1">
    <source>
        <dbReference type="EMBL" id="KIM30368.1"/>
    </source>
</evidence>
<protein>
    <submittedName>
        <fullName evidence="1">Uncharacterized protein</fullName>
    </submittedName>
</protein>
<gene>
    <name evidence="1" type="ORF">M408DRAFT_22354</name>
</gene>
<sequence>MSHNYPAVPAKYNETYSLVNGLNFRPTELEGIDHGELLKVRNPGTIHSGSTHLHTPLYLAPVNPTVSNSCVTVSTSTSLSSSAESDNGGSYVHYVHPTRSTRLHHSEAYRFEFVTQNYSTHEACSENGHNGVHHASNASRTRIFAIEPEAAQKRQTDPHFSFFESGLKLSSPQEPVAAPSLRGTRFGLTPVATPSTPAMRQPLCNAHPVYTALGQYGIWQGIPQNISLETPQHYRRRFRTPGNQS</sequence>
<organism evidence="1 2">
    <name type="scientific">Serendipita vermifera MAFF 305830</name>
    <dbReference type="NCBI Taxonomy" id="933852"/>
    <lineage>
        <taxon>Eukaryota</taxon>
        <taxon>Fungi</taxon>
        <taxon>Dikarya</taxon>
        <taxon>Basidiomycota</taxon>
        <taxon>Agaricomycotina</taxon>
        <taxon>Agaricomycetes</taxon>
        <taxon>Sebacinales</taxon>
        <taxon>Serendipitaceae</taxon>
        <taxon>Serendipita</taxon>
    </lineage>
</organism>
<dbReference type="EMBL" id="KN824285">
    <property type="protein sequence ID" value="KIM30368.1"/>
    <property type="molecule type" value="Genomic_DNA"/>
</dbReference>
<dbReference type="Proteomes" id="UP000054097">
    <property type="component" value="Unassembled WGS sequence"/>
</dbReference>
<proteinExistence type="predicted"/>
<dbReference type="HOGENOM" id="CLU_1134161_0_0_1"/>
<reference evidence="1 2" key="1">
    <citation type="submission" date="2014-04" db="EMBL/GenBank/DDBJ databases">
        <authorList>
            <consortium name="DOE Joint Genome Institute"/>
            <person name="Kuo A."/>
            <person name="Zuccaro A."/>
            <person name="Kohler A."/>
            <person name="Nagy L.G."/>
            <person name="Floudas D."/>
            <person name="Copeland A."/>
            <person name="Barry K.W."/>
            <person name="Cichocki N."/>
            <person name="Veneault-Fourrey C."/>
            <person name="LaButti K."/>
            <person name="Lindquist E.A."/>
            <person name="Lipzen A."/>
            <person name="Lundell T."/>
            <person name="Morin E."/>
            <person name="Murat C."/>
            <person name="Sun H."/>
            <person name="Tunlid A."/>
            <person name="Henrissat B."/>
            <person name="Grigoriev I.V."/>
            <person name="Hibbett D.S."/>
            <person name="Martin F."/>
            <person name="Nordberg H.P."/>
            <person name="Cantor M.N."/>
            <person name="Hua S.X."/>
        </authorList>
    </citation>
    <scope>NUCLEOTIDE SEQUENCE [LARGE SCALE GENOMIC DNA]</scope>
    <source>
        <strain evidence="1 2">MAFF 305830</strain>
    </source>
</reference>
<accession>A0A0C2WW24</accession>
<name>A0A0C2WW24_SERVB</name>